<dbReference type="InterPro" id="IPR002376">
    <property type="entry name" value="Formyl_transf_N"/>
</dbReference>
<evidence type="ECO:0000256" key="3">
    <source>
        <dbReference type="ARBA" id="ARBA00022679"/>
    </source>
</evidence>
<protein>
    <recommendedName>
        <fullName evidence="2">phosphoribosylglycinamide formyltransferase 1</fullName>
        <ecNumber evidence="2">2.1.2.2</ecNumber>
    </recommendedName>
    <alternativeName>
        <fullName evidence="7">5'-phosphoribosylglycinamide transformylase</fullName>
    </alternativeName>
    <alternativeName>
        <fullName evidence="6">GAR transformylase</fullName>
    </alternativeName>
</protein>
<comment type="pathway">
    <text evidence="1">Purine metabolism; IMP biosynthesis via de novo pathway; N(2)-formyl-N(1)-(5-phospho-D-ribosyl)glycinamide from N(1)-(5-phospho-D-ribosyl)glycinamide (10-formyl THF route): step 1/1.</text>
</comment>
<dbReference type="PANTHER" id="PTHR43369">
    <property type="entry name" value="PHOSPHORIBOSYLGLYCINAMIDE FORMYLTRANSFERASE"/>
    <property type="match status" value="1"/>
</dbReference>
<organism evidence="10 11">
    <name type="scientific">Dyella koreensis</name>
    <dbReference type="NCBI Taxonomy" id="311235"/>
    <lineage>
        <taxon>Bacteria</taxon>
        <taxon>Pseudomonadati</taxon>
        <taxon>Pseudomonadota</taxon>
        <taxon>Gammaproteobacteria</taxon>
        <taxon>Lysobacterales</taxon>
        <taxon>Rhodanobacteraceae</taxon>
        <taxon>Dyella</taxon>
    </lineage>
</organism>
<reference evidence="10 11" key="1">
    <citation type="submission" date="2020-10" db="EMBL/GenBank/DDBJ databases">
        <title>Phylogeny of dyella-like bacteria.</title>
        <authorList>
            <person name="Fu J."/>
        </authorList>
    </citation>
    <scope>NUCLEOTIDE SEQUENCE [LARGE SCALE GENOMIC DNA]</scope>
    <source>
        <strain evidence="10 11">BB4</strain>
    </source>
</reference>
<dbReference type="Pfam" id="PF00551">
    <property type="entry name" value="Formyl_trans_N"/>
    <property type="match status" value="1"/>
</dbReference>
<dbReference type="EMBL" id="JADIKD010000008">
    <property type="protein sequence ID" value="MFK2917031.1"/>
    <property type="molecule type" value="Genomic_DNA"/>
</dbReference>
<evidence type="ECO:0000256" key="8">
    <source>
        <dbReference type="ARBA" id="ARBA00047664"/>
    </source>
</evidence>
<dbReference type="CDD" id="cd08653">
    <property type="entry name" value="FMT_core_like_3"/>
    <property type="match status" value="1"/>
</dbReference>
<evidence type="ECO:0000313" key="11">
    <source>
        <dbReference type="Proteomes" id="UP001620408"/>
    </source>
</evidence>
<keyword evidence="4" id="KW-0658">Purine biosynthesis</keyword>
<dbReference type="EC" id="2.1.2.2" evidence="2"/>
<evidence type="ECO:0000259" key="9">
    <source>
        <dbReference type="Pfam" id="PF00551"/>
    </source>
</evidence>
<dbReference type="PROSITE" id="PS00373">
    <property type="entry name" value="GART"/>
    <property type="match status" value="1"/>
</dbReference>
<dbReference type="SUPFAM" id="SSF53328">
    <property type="entry name" value="Formyltransferase"/>
    <property type="match status" value="1"/>
</dbReference>
<keyword evidence="3 10" id="KW-0808">Transferase</keyword>
<evidence type="ECO:0000256" key="4">
    <source>
        <dbReference type="ARBA" id="ARBA00022755"/>
    </source>
</evidence>
<comment type="similarity">
    <text evidence="5">Belongs to the GART family.</text>
</comment>
<evidence type="ECO:0000256" key="2">
    <source>
        <dbReference type="ARBA" id="ARBA00012254"/>
    </source>
</evidence>
<evidence type="ECO:0000256" key="7">
    <source>
        <dbReference type="ARBA" id="ARBA00041682"/>
    </source>
</evidence>
<name>A0ABW8K4D8_9GAMM</name>
<keyword evidence="11" id="KW-1185">Reference proteome</keyword>
<gene>
    <name evidence="10" type="ORF">ISS97_07140</name>
</gene>
<dbReference type="GO" id="GO:0016740">
    <property type="term" value="F:transferase activity"/>
    <property type="evidence" value="ECO:0007669"/>
    <property type="project" value="UniProtKB-KW"/>
</dbReference>
<dbReference type="InterPro" id="IPR001555">
    <property type="entry name" value="GART_AS"/>
</dbReference>
<dbReference type="InterPro" id="IPR036477">
    <property type="entry name" value="Formyl_transf_N_sf"/>
</dbReference>
<sequence length="256" mass="28462">MPAKPRIVILADAGLSTQLMYHGLSDGFDIAAVVLEQKPSSAKMIRHRAKKLGWSETLGQIAFIAFSRWLGKISRRRVRQLLQRYGLDDAPIPSQAITHVTSANQREVIRLLRELAPDAVVVNGTRILSKKLLTSIEAPFLNTHMGITPAYRGVHGGYWALAMNDRAHCGVTVHVVDEGVDTGGILYQATIDVDADDNFATYPIHQIAKAIPLMRAALHDVTAQRLSPREGEGPSRQWYHPTLLFYLKQRMLKGIK</sequence>
<accession>A0ABW8K4D8</accession>
<evidence type="ECO:0000256" key="6">
    <source>
        <dbReference type="ARBA" id="ARBA00041324"/>
    </source>
</evidence>
<dbReference type="Gene3D" id="3.40.50.170">
    <property type="entry name" value="Formyl transferase, N-terminal domain"/>
    <property type="match status" value="1"/>
</dbReference>
<evidence type="ECO:0000256" key="5">
    <source>
        <dbReference type="ARBA" id="ARBA00038440"/>
    </source>
</evidence>
<proteinExistence type="inferred from homology"/>
<dbReference type="PANTHER" id="PTHR43369:SF2">
    <property type="entry name" value="PHOSPHORIBOSYLGLYCINAMIDE FORMYLTRANSFERASE"/>
    <property type="match status" value="1"/>
</dbReference>
<evidence type="ECO:0000313" key="10">
    <source>
        <dbReference type="EMBL" id="MFK2917031.1"/>
    </source>
</evidence>
<feature type="domain" description="Formyl transferase N-terminal" evidence="9">
    <location>
        <begin position="101"/>
        <end position="201"/>
    </location>
</feature>
<evidence type="ECO:0000256" key="1">
    <source>
        <dbReference type="ARBA" id="ARBA00005054"/>
    </source>
</evidence>
<comment type="caution">
    <text evidence="10">The sequence shown here is derived from an EMBL/GenBank/DDBJ whole genome shotgun (WGS) entry which is preliminary data.</text>
</comment>
<dbReference type="Proteomes" id="UP001620408">
    <property type="component" value="Unassembled WGS sequence"/>
</dbReference>
<dbReference type="RefSeq" id="WP_379986953.1">
    <property type="nucleotide sequence ID" value="NZ_JADIKD010000008.1"/>
</dbReference>
<comment type="catalytic activity">
    <reaction evidence="8">
        <text>N(1)-(5-phospho-beta-D-ribosyl)glycinamide + (6R)-10-formyltetrahydrofolate = N(2)-formyl-N(1)-(5-phospho-beta-D-ribosyl)glycinamide + (6S)-5,6,7,8-tetrahydrofolate + H(+)</text>
        <dbReference type="Rhea" id="RHEA:15053"/>
        <dbReference type="ChEBI" id="CHEBI:15378"/>
        <dbReference type="ChEBI" id="CHEBI:57453"/>
        <dbReference type="ChEBI" id="CHEBI:143788"/>
        <dbReference type="ChEBI" id="CHEBI:147286"/>
        <dbReference type="ChEBI" id="CHEBI:195366"/>
        <dbReference type="EC" id="2.1.2.2"/>
    </reaction>
</comment>